<evidence type="ECO:0000259" key="6">
    <source>
        <dbReference type="PROSITE" id="PS50111"/>
    </source>
</evidence>
<reference evidence="8 9" key="1">
    <citation type="submission" date="2020-03" db="EMBL/GenBank/DDBJ databases">
        <title>Genomic Encyclopedia of Type Strains, Phase IV (KMG-IV): sequencing the most valuable type-strain genomes for metagenomic binning, comparative biology and taxonomic classification.</title>
        <authorList>
            <person name="Goeker M."/>
        </authorList>
    </citation>
    <scope>NUCLEOTIDE SEQUENCE [LARGE SCALE GENOMIC DNA]</scope>
    <source>
        <strain evidence="8 9">DSM 7225</strain>
    </source>
</reference>
<dbReference type="InterPro" id="IPR004090">
    <property type="entry name" value="Chemotax_Me-accpt_rcpt"/>
</dbReference>
<dbReference type="PROSITE" id="PS50111">
    <property type="entry name" value="CHEMOTAXIS_TRANSDUC_2"/>
    <property type="match status" value="1"/>
</dbReference>
<evidence type="ECO:0000256" key="3">
    <source>
        <dbReference type="PROSITE-ProRule" id="PRU00284"/>
    </source>
</evidence>
<feature type="coiled-coil region" evidence="4">
    <location>
        <begin position="242"/>
        <end position="269"/>
    </location>
</feature>
<proteinExistence type="inferred from homology"/>
<dbReference type="PANTHER" id="PTHR43531:SF11">
    <property type="entry name" value="METHYL-ACCEPTING CHEMOTAXIS PROTEIN 3"/>
    <property type="match status" value="1"/>
</dbReference>
<dbReference type="RefSeq" id="WP_241213239.1">
    <property type="nucleotide sequence ID" value="NZ_BAAADY010000006.1"/>
</dbReference>
<name>A0A7X5Y1H5_9SPHN</name>
<dbReference type="Gene3D" id="6.10.340.10">
    <property type="match status" value="1"/>
</dbReference>
<dbReference type="GO" id="GO:0007165">
    <property type="term" value="P:signal transduction"/>
    <property type="evidence" value="ECO:0007669"/>
    <property type="project" value="UniProtKB-KW"/>
</dbReference>
<dbReference type="PRINTS" id="PR00260">
    <property type="entry name" value="CHEMTRNSDUCR"/>
</dbReference>
<evidence type="ECO:0000313" key="9">
    <source>
        <dbReference type="Proteomes" id="UP000531251"/>
    </source>
</evidence>
<accession>A0A7X5Y1H5</accession>
<dbReference type="AlphaFoldDB" id="A0A7X5Y1H5"/>
<dbReference type="GO" id="GO:0016020">
    <property type="term" value="C:membrane"/>
    <property type="evidence" value="ECO:0007669"/>
    <property type="project" value="InterPro"/>
</dbReference>
<keyword evidence="5" id="KW-0812">Transmembrane</keyword>
<dbReference type="Pfam" id="PF00672">
    <property type="entry name" value="HAMP"/>
    <property type="match status" value="2"/>
</dbReference>
<dbReference type="PROSITE" id="PS50885">
    <property type="entry name" value="HAMP"/>
    <property type="match status" value="2"/>
</dbReference>
<evidence type="ECO:0000256" key="5">
    <source>
        <dbReference type="SAM" id="Phobius"/>
    </source>
</evidence>
<feature type="domain" description="HAMP" evidence="7">
    <location>
        <begin position="271"/>
        <end position="317"/>
    </location>
</feature>
<evidence type="ECO:0000313" key="8">
    <source>
        <dbReference type="EMBL" id="NJB97731.1"/>
    </source>
</evidence>
<protein>
    <submittedName>
        <fullName evidence="8">Methyl-accepting chemotaxis protein</fullName>
    </submittedName>
</protein>
<dbReference type="Proteomes" id="UP000531251">
    <property type="component" value="Unassembled WGS sequence"/>
</dbReference>
<dbReference type="PANTHER" id="PTHR43531">
    <property type="entry name" value="PROTEIN ICFG"/>
    <property type="match status" value="1"/>
</dbReference>
<keyword evidence="3" id="KW-0807">Transducer</keyword>
<dbReference type="SMART" id="SM00304">
    <property type="entry name" value="HAMP"/>
    <property type="match status" value="2"/>
</dbReference>
<evidence type="ECO:0000256" key="4">
    <source>
        <dbReference type="SAM" id="Coils"/>
    </source>
</evidence>
<evidence type="ECO:0000256" key="2">
    <source>
        <dbReference type="ARBA" id="ARBA00029447"/>
    </source>
</evidence>
<feature type="transmembrane region" description="Helical" evidence="5">
    <location>
        <begin position="181"/>
        <end position="204"/>
    </location>
</feature>
<evidence type="ECO:0000256" key="1">
    <source>
        <dbReference type="ARBA" id="ARBA00022500"/>
    </source>
</evidence>
<keyword evidence="1" id="KW-0145">Chemotaxis</keyword>
<sequence>MQSIAYATRKLTIAIILLFLLCGGTGIVSSWLLGAALSEQATASGLLRNHMEADMMHDAVRSDVLAILASSEPGIGIKLEDARKDLDEHLGTLRTRIAEDVAFKGDAAIEAAAAKVGDPMVAYANAAQQIADAAAAGNPAAAKRQLPGFFQQFSVLEDSMAAASDAIEHYSDGTAKAGATLGWITTGLLAATLLAAIGGALYAARLARRRLVDPLIALSDTVEKLVTEPGTPLPETDRQDELGALARSIAQFNQQVEAANAEKQATTELIVETVGSGLQKLAGGDLTTHVDADLSGPFARLKQDFNVAVDSLRTLIGSVHSGAGSLRRASTEITAASEDLARRTEANAASLETTTAEISQIDERLRTSVRAASETVGRADQTIEAVSSGRARVSNAVTAMSRVSESAKGIDAVIEGLDKIAFQTRVLAMNAAVEAGRAGEAGRGFAVVADLVSALAMRAEEEAGRARDQLTVTQVEIGTAVAAVEDVDGAFSSISENAQSVHKLLGQVAADNRVQSESISRLSETIRVMDNSTQQNAAMVEETSAAARNLMAEIGQLVEQAGQFRIEGGGAAAPAWDSGRTAYALPVASVSAISEEAWV</sequence>
<organism evidence="8 9">
    <name type="scientific">Sphingomonas trueperi</name>
    <dbReference type="NCBI Taxonomy" id="53317"/>
    <lineage>
        <taxon>Bacteria</taxon>
        <taxon>Pseudomonadati</taxon>
        <taxon>Pseudomonadota</taxon>
        <taxon>Alphaproteobacteria</taxon>
        <taxon>Sphingomonadales</taxon>
        <taxon>Sphingomonadaceae</taxon>
        <taxon>Sphingomonas</taxon>
    </lineage>
</organism>
<comment type="similarity">
    <text evidence="2">Belongs to the methyl-accepting chemotaxis (MCP) protein family.</text>
</comment>
<dbReference type="Pfam" id="PF00015">
    <property type="entry name" value="MCPsignal"/>
    <property type="match status" value="1"/>
</dbReference>
<evidence type="ECO:0000259" key="7">
    <source>
        <dbReference type="PROSITE" id="PS50885"/>
    </source>
</evidence>
<dbReference type="EMBL" id="JAATJB010000005">
    <property type="protein sequence ID" value="NJB97731.1"/>
    <property type="molecule type" value="Genomic_DNA"/>
</dbReference>
<keyword evidence="5" id="KW-0472">Membrane</keyword>
<dbReference type="SMART" id="SM00283">
    <property type="entry name" value="MA"/>
    <property type="match status" value="1"/>
</dbReference>
<dbReference type="InterPro" id="IPR003660">
    <property type="entry name" value="HAMP_dom"/>
</dbReference>
<feature type="domain" description="HAMP" evidence="7">
    <location>
        <begin position="209"/>
        <end position="261"/>
    </location>
</feature>
<dbReference type="SUPFAM" id="SSF58104">
    <property type="entry name" value="Methyl-accepting chemotaxis protein (MCP) signaling domain"/>
    <property type="match status" value="1"/>
</dbReference>
<dbReference type="Gene3D" id="1.10.287.950">
    <property type="entry name" value="Methyl-accepting chemotaxis protein"/>
    <property type="match status" value="1"/>
</dbReference>
<keyword evidence="4" id="KW-0175">Coiled coil</keyword>
<gene>
    <name evidence="8" type="ORF">GGR89_002046</name>
</gene>
<dbReference type="InterPro" id="IPR051310">
    <property type="entry name" value="MCP_chemotaxis"/>
</dbReference>
<comment type="caution">
    <text evidence="8">The sequence shown here is derived from an EMBL/GenBank/DDBJ whole genome shotgun (WGS) entry which is preliminary data.</text>
</comment>
<keyword evidence="9" id="KW-1185">Reference proteome</keyword>
<dbReference type="GO" id="GO:0004888">
    <property type="term" value="F:transmembrane signaling receptor activity"/>
    <property type="evidence" value="ECO:0007669"/>
    <property type="project" value="InterPro"/>
</dbReference>
<dbReference type="InterPro" id="IPR004089">
    <property type="entry name" value="MCPsignal_dom"/>
</dbReference>
<dbReference type="GO" id="GO:0006935">
    <property type="term" value="P:chemotaxis"/>
    <property type="evidence" value="ECO:0007669"/>
    <property type="project" value="UniProtKB-KW"/>
</dbReference>
<feature type="domain" description="Methyl-accepting transducer" evidence="6">
    <location>
        <begin position="322"/>
        <end position="551"/>
    </location>
</feature>
<keyword evidence="5" id="KW-1133">Transmembrane helix</keyword>